<feature type="signal peptide" evidence="1">
    <location>
        <begin position="1"/>
        <end position="22"/>
    </location>
</feature>
<reference evidence="2 5" key="2">
    <citation type="submission" date="2019-07" db="EMBL/GenBank/DDBJ databases">
        <title>Whole genome shotgun sequence of Myxococcus fulvus NBRC 100333.</title>
        <authorList>
            <person name="Hosoyama A."/>
            <person name="Uohara A."/>
            <person name="Ohji S."/>
            <person name="Ichikawa N."/>
        </authorList>
    </citation>
    <scope>NUCLEOTIDE SEQUENCE [LARGE SCALE GENOMIC DNA]</scope>
    <source>
        <strain evidence="2 5">NBRC 100333</strain>
    </source>
</reference>
<keyword evidence="4" id="KW-1185">Reference proteome</keyword>
<evidence type="ECO:0008006" key="6">
    <source>
        <dbReference type="Google" id="ProtNLM"/>
    </source>
</evidence>
<comment type="caution">
    <text evidence="2">The sequence shown here is derived from an EMBL/GenBank/DDBJ whole genome shotgun (WGS) entry which is preliminary data.</text>
</comment>
<dbReference type="OrthoDB" id="5379346at2"/>
<protein>
    <recommendedName>
        <fullName evidence="6">Lipoprotein</fullName>
    </recommendedName>
</protein>
<name>A0A511T016_MYXFU</name>
<dbReference type="Proteomes" id="UP000183760">
    <property type="component" value="Unassembled WGS sequence"/>
</dbReference>
<dbReference type="EMBL" id="FOIB01000001">
    <property type="protein sequence ID" value="SES89347.1"/>
    <property type="molecule type" value="Genomic_DNA"/>
</dbReference>
<sequence length="384" mass="41274">MNRAVSRALALMLVVVPGLVAAQSYVDSTPYVVQPSKYPFVTYAPGYQLNDKVPWETQVAPFSPGTSYSVTQEYAILQDETNRTGGQLQYDATDFTHNIDIQQATIPEAFTPMVPPPTEIMPWTNPSQTFNKSYVRTERFGNNLFGAGYHLNAVLTAETATVNADKKVVAVAEGKLFAQVFSSEHDLVRGRAQVVGQNGGDNSGTAALYVVGQEVWSTPLYATYAPPPINWSRTFFSASKTFMIGPVPVTVKGSLSGGVKLTVHGLVGPTVARLSATPGGWSNVTASASVDVIVVAIGVEGSLALINATLPASGEVFWPVCSLDWKLRTDLDLNALSGTLKAYAKVRVLFFKKTWWITIAQWAGITHKIPLLGVEGSQPLGICS</sequence>
<evidence type="ECO:0000313" key="2">
    <source>
        <dbReference type="EMBL" id="GEN07484.1"/>
    </source>
</evidence>
<evidence type="ECO:0000313" key="5">
    <source>
        <dbReference type="Proteomes" id="UP000321514"/>
    </source>
</evidence>
<accession>A0A511T016</accession>
<evidence type="ECO:0000313" key="3">
    <source>
        <dbReference type="EMBL" id="SES89347.1"/>
    </source>
</evidence>
<evidence type="ECO:0000256" key="1">
    <source>
        <dbReference type="SAM" id="SignalP"/>
    </source>
</evidence>
<dbReference type="EMBL" id="BJXR01000025">
    <property type="protein sequence ID" value="GEN07484.1"/>
    <property type="molecule type" value="Genomic_DNA"/>
</dbReference>
<gene>
    <name evidence="2" type="ORF">MFU01_25210</name>
    <name evidence="3" type="ORF">SAMN05443572_101499</name>
</gene>
<evidence type="ECO:0000313" key="4">
    <source>
        <dbReference type="Proteomes" id="UP000183760"/>
    </source>
</evidence>
<proteinExistence type="predicted"/>
<dbReference type="AlphaFoldDB" id="A0A511T016"/>
<organism evidence="2 5">
    <name type="scientific">Myxococcus fulvus</name>
    <dbReference type="NCBI Taxonomy" id="33"/>
    <lineage>
        <taxon>Bacteria</taxon>
        <taxon>Pseudomonadati</taxon>
        <taxon>Myxococcota</taxon>
        <taxon>Myxococcia</taxon>
        <taxon>Myxococcales</taxon>
        <taxon>Cystobacterineae</taxon>
        <taxon>Myxococcaceae</taxon>
        <taxon>Myxococcus</taxon>
    </lineage>
</organism>
<dbReference type="RefSeq" id="WP_074948744.1">
    <property type="nucleotide sequence ID" value="NZ_BJXR01000025.1"/>
</dbReference>
<dbReference type="Proteomes" id="UP000321514">
    <property type="component" value="Unassembled WGS sequence"/>
</dbReference>
<reference evidence="3 4" key="1">
    <citation type="submission" date="2016-10" db="EMBL/GenBank/DDBJ databases">
        <authorList>
            <person name="Varghese N."/>
            <person name="Submissions S."/>
        </authorList>
    </citation>
    <scope>NUCLEOTIDE SEQUENCE [LARGE SCALE GENOMIC DNA]</scope>
    <source>
        <strain evidence="3 4">DSM 16525</strain>
    </source>
</reference>
<feature type="chain" id="PRO_5022908530" description="Lipoprotein" evidence="1">
    <location>
        <begin position="23"/>
        <end position="384"/>
    </location>
</feature>
<keyword evidence="1" id="KW-0732">Signal</keyword>